<evidence type="ECO:0000256" key="6">
    <source>
        <dbReference type="ARBA" id="ARBA00023134"/>
    </source>
</evidence>
<evidence type="ECO:0000256" key="4">
    <source>
        <dbReference type="ARBA" id="ARBA00022741"/>
    </source>
</evidence>
<evidence type="ECO:0000259" key="11">
    <source>
        <dbReference type="SMART" id="SM00382"/>
    </source>
</evidence>
<dbReference type="STRING" id="91604.ID47_08735"/>
<dbReference type="InterPro" id="IPR004390">
    <property type="entry name" value="SR_rcpt_FtsY"/>
</dbReference>
<keyword evidence="14" id="KW-0131">Cell cycle</keyword>
<comment type="similarity">
    <text evidence="10">Belongs to the GTP-binding SRP family. FtsY subfamily.</text>
</comment>
<accession>A0A077AXR5</accession>
<dbReference type="SUPFAM" id="SSF52540">
    <property type="entry name" value="P-loop containing nucleoside triphosphate hydrolases"/>
    <property type="match status" value="1"/>
</dbReference>
<dbReference type="GO" id="GO:0005737">
    <property type="term" value="C:cytoplasm"/>
    <property type="evidence" value="ECO:0007669"/>
    <property type="project" value="UniProtKB-SubCell"/>
</dbReference>
<keyword evidence="15" id="KW-1185">Reference proteome</keyword>
<comment type="catalytic activity">
    <reaction evidence="9 10">
        <text>GTP + H2O = GDP + phosphate + H(+)</text>
        <dbReference type="Rhea" id="RHEA:19669"/>
        <dbReference type="ChEBI" id="CHEBI:15377"/>
        <dbReference type="ChEBI" id="CHEBI:15378"/>
        <dbReference type="ChEBI" id="CHEBI:37565"/>
        <dbReference type="ChEBI" id="CHEBI:43474"/>
        <dbReference type="ChEBI" id="CHEBI:58189"/>
        <dbReference type="EC" id="3.6.5.4"/>
    </reaction>
</comment>
<feature type="domain" description="SRP54-type proteins GTP-binding" evidence="12">
    <location>
        <begin position="105"/>
        <end position="306"/>
    </location>
</feature>
<dbReference type="SUPFAM" id="SSF47364">
    <property type="entry name" value="Domain of the SRP/SRP receptor G-proteins"/>
    <property type="match status" value="1"/>
</dbReference>
<keyword evidence="4 10" id="KW-0547">Nucleotide-binding</keyword>
<dbReference type="FunFam" id="3.40.50.300:FF:000053">
    <property type="entry name" value="Signal recognition particle receptor FtsY"/>
    <property type="match status" value="1"/>
</dbReference>
<evidence type="ECO:0000256" key="5">
    <source>
        <dbReference type="ARBA" id="ARBA00022801"/>
    </source>
</evidence>
<evidence type="ECO:0000256" key="1">
    <source>
        <dbReference type="ARBA" id="ARBA00004515"/>
    </source>
</evidence>
<dbReference type="Gene3D" id="1.20.120.140">
    <property type="entry name" value="Signal recognition particle SRP54, nucleotide-binding domain"/>
    <property type="match status" value="1"/>
</dbReference>
<dbReference type="InterPro" id="IPR003593">
    <property type="entry name" value="AAA+_ATPase"/>
</dbReference>
<dbReference type="InterPro" id="IPR013822">
    <property type="entry name" value="Signal_recog_particl_SRP54_hlx"/>
</dbReference>
<evidence type="ECO:0000313" key="15">
    <source>
        <dbReference type="Proteomes" id="UP000028926"/>
    </source>
</evidence>
<keyword evidence="5 10" id="KW-0378">Hydrolase</keyword>
<evidence type="ECO:0000313" key="14">
    <source>
        <dbReference type="EMBL" id="AIK96794.1"/>
    </source>
</evidence>
<evidence type="ECO:0000259" key="13">
    <source>
        <dbReference type="SMART" id="SM00963"/>
    </source>
</evidence>
<dbReference type="eggNOG" id="COG0552">
    <property type="taxonomic scope" value="Bacteria"/>
</dbReference>
<dbReference type="Proteomes" id="UP000028926">
    <property type="component" value="Chromosome"/>
</dbReference>
<dbReference type="PANTHER" id="PTHR43134">
    <property type="entry name" value="SIGNAL RECOGNITION PARTICLE RECEPTOR SUBUNIT ALPHA"/>
    <property type="match status" value="1"/>
</dbReference>
<evidence type="ECO:0000256" key="3">
    <source>
        <dbReference type="ARBA" id="ARBA00022490"/>
    </source>
</evidence>
<keyword evidence="2 10" id="KW-1003">Cell membrane</keyword>
<keyword evidence="7 10" id="KW-0472">Membrane</keyword>
<dbReference type="RefSeq" id="WP_038465509.1">
    <property type="nucleotide sequence ID" value="NZ_CP008941.1"/>
</dbReference>
<dbReference type="PANTHER" id="PTHR43134:SF1">
    <property type="entry name" value="SIGNAL RECOGNITION PARTICLE RECEPTOR SUBUNIT ALPHA"/>
    <property type="match status" value="1"/>
</dbReference>
<evidence type="ECO:0000256" key="10">
    <source>
        <dbReference type="HAMAP-Rule" id="MF_00920"/>
    </source>
</evidence>
<dbReference type="GO" id="GO:0006614">
    <property type="term" value="P:SRP-dependent cotranslational protein targeting to membrane"/>
    <property type="evidence" value="ECO:0007669"/>
    <property type="project" value="InterPro"/>
</dbReference>
<feature type="domain" description="Signal recognition particle SRP54 helical bundle" evidence="13">
    <location>
        <begin position="11"/>
        <end position="90"/>
    </location>
</feature>
<gene>
    <name evidence="10" type="primary">ftsY</name>
    <name evidence="14" type="ORF">ID47_08735</name>
</gene>
<dbReference type="NCBIfam" id="TIGR00064">
    <property type="entry name" value="ftsY"/>
    <property type="match status" value="1"/>
</dbReference>
<comment type="subunit">
    <text evidence="10">Part of the signal recognition particle protein translocation system, which is composed of SRP and FtsY. SRP is a ribonucleoprotein composed of Ffh and a 4.5S RNA molecule.</text>
</comment>
<dbReference type="InterPro" id="IPR042101">
    <property type="entry name" value="SRP54_N_sf"/>
</dbReference>
<dbReference type="SMART" id="SM00962">
    <property type="entry name" value="SRP54"/>
    <property type="match status" value="1"/>
</dbReference>
<feature type="binding site" evidence="10">
    <location>
        <begin position="194"/>
        <end position="198"/>
    </location>
    <ligand>
        <name>GTP</name>
        <dbReference type="ChEBI" id="CHEBI:37565"/>
    </ligand>
</feature>
<keyword evidence="8 10" id="KW-0675">Receptor</keyword>
<feature type="domain" description="AAA+ ATPase" evidence="11">
    <location>
        <begin position="104"/>
        <end position="284"/>
    </location>
</feature>
<dbReference type="HOGENOM" id="CLU_009301_3_4_5"/>
<evidence type="ECO:0000256" key="7">
    <source>
        <dbReference type="ARBA" id="ARBA00023136"/>
    </source>
</evidence>
<dbReference type="HAMAP" id="MF_00920">
    <property type="entry name" value="FtsY"/>
    <property type="match status" value="1"/>
</dbReference>
<dbReference type="AlphaFoldDB" id="A0A077AXR5"/>
<comment type="subcellular location">
    <subcellularLocation>
        <location evidence="1">Cell inner membrane</location>
        <topology evidence="1">Peripheral membrane protein</topology>
        <orientation evidence="1">Cytoplasmic side</orientation>
    </subcellularLocation>
    <subcellularLocation>
        <location evidence="10">Cell membrane</location>
        <topology evidence="10">Peripheral membrane protein</topology>
        <orientation evidence="10">Cytoplasmic side</orientation>
    </subcellularLocation>
    <subcellularLocation>
        <location evidence="10">Cytoplasm</location>
    </subcellularLocation>
</comment>
<dbReference type="Pfam" id="PF02881">
    <property type="entry name" value="SRP54_N"/>
    <property type="match status" value="1"/>
</dbReference>
<keyword evidence="3 10" id="KW-0963">Cytoplasm</keyword>
<organism evidence="14 15">
    <name type="scientific">Candidatus Odyssella acanthamoebae</name>
    <dbReference type="NCBI Taxonomy" id="91604"/>
    <lineage>
        <taxon>Bacteria</taxon>
        <taxon>Pseudomonadati</taxon>
        <taxon>Pseudomonadota</taxon>
        <taxon>Alphaproteobacteria</taxon>
        <taxon>Holosporales</taxon>
        <taxon>Candidatus Paracaedibacteraceae</taxon>
        <taxon>Candidatus Odyssella</taxon>
    </lineage>
</organism>
<name>A0A077AXR5_9PROT</name>
<evidence type="ECO:0000259" key="12">
    <source>
        <dbReference type="SMART" id="SM00962"/>
    </source>
</evidence>
<sequence length="308" mass="33696">MNEKKSWWLRLKDGLKKTSDTLEDGLKNVFVRKRLDQETLDELEELLILSDMGVETASKLTQALSKEKMDKDITLEEIKEFLAERVTSILIPYTSELSISKAHHPHVILVVGVNGSGKTTTIGKLAKQWHDVGHKVRLAACDTFRAAAVEQLQVWANRSGIPVSVGKENADAAALAFEALQLAKEEGSNILMIDTAGRLHNKAGLMDELKKLTRVIQKLEPSAPHSVLLVLDATTGQNAHAQVQTFKEMIGVTGLIVTKLDGTAKGGVVVSLCEKFKLPIHAIGVGESIDDLRPFTASDFARTLISMD</sequence>
<evidence type="ECO:0000256" key="9">
    <source>
        <dbReference type="ARBA" id="ARBA00048027"/>
    </source>
</evidence>
<dbReference type="SMART" id="SM00963">
    <property type="entry name" value="SRP54_N"/>
    <property type="match status" value="1"/>
</dbReference>
<dbReference type="InterPro" id="IPR036225">
    <property type="entry name" value="SRP/SRP_N"/>
</dbReference>
<dbReference type="InterPro" id="IPR000897">
    <property type="entry name" value="SRP54_GTPase_dom"/>
</dbReference>
<feature type="binding site" evidence="10">
    <location>
        <begin position="258"/>
        <end position="261"/>
    </location>
    <ligand>
        <name>GTP</name>
        <dbReference type="ChEBI" id="CHEBI:37565"/>
    </ligand>
</feature>
<evidence type="ECO:0000256" key="8">
    <source>
        <dbReference type="ARBA" id="ARBA00023170"/>
    </source>
</evidence>
<dbReference type="GO" id="GO:0051301">
    <property type="term" value="P:cell division"/>
    <property type="evidence" value="ECO:0007669"/>
    <property type="project" value="UniProtKB-KW"/>
</dbReference>
<dbReference type="Pfam" id="PF00448">
    <property type="entry name" value="SRP54"/>
    <property type="match status" value="1"/>
</dbReference>
<feature type="binding site" evidence="10">
    <location>
        <begin position="112"/>
        <end position="119"/>
    </location>
    <ligand>
        <name>GTP</name>
        <dbReference type="ChEBI" id="CHEBI:37565"/>
    </ligand>
</feature>
<keyword evidence="6 10" id="KW-0342">GTP-binding</keyword>
<keyword evidence="14" id="KW-0132">Cell division</keyword>
<dbReference type="Gene3D" id="3.40.50.300">
    <property type="entry name" value="P-loop containing nucleotide triphosphate hydrolases"/>
    <property type="match status" value="1"/>
</dbReference>
<dbReference type="GO" id="GO:0005047">
    <property type="term" value="F:signal recognition particle binding"/>
    <property type="evidence" value="ECO:0007669"/>
    <property type="project" value="TreeGrafter"/>
</dbReference>
<dbReference type="EMBL" id="CP008941">
    <property type="protein sequence ID" value="AIK96794.1"/>
    <property type="molecule type" value="Genomic_DNA"/>
</dbReference>
<dbReference type="GO" id="GO:0005886">
    <property type="term" value="C:plasma membrane"/>
    <property type="evidence" value="ECO:0007669"/>
    <property type="project" value="UniProtKB-SubCell"/>
</dbReference>
<dbReference type="GO" id="GO:0005525">
    <property type="term" value="F:GTP binding"/>
    <property type="evidence" value="ECO:0007669"/>
    <property type="project" value="UniProtKB-UniRule"/>
</dbReference>
<dbReference type="OrthoDB" id="9804720at2"/>
<dbReference type="SMART" id="SM00382">
    <property type="entry name" value="AAA"/>
    <property type="match status" value="1"/>
</dbReference>
<dbReference type="KEGG" id="paca:ID47_08735"/>
<dbReference type="GO" id="GO:0003924">
    <property type="term" value="F:GTPase activity"/>
    <property type="evidence" value="ECO:0007669"/>
    <property type="project" value="UniProtKB-UniRule"/>
</dbReference>
<comment type="function">
    <text evidence="10">Involved in targeting and insertion of nascent membrane proteins into the cytoplasmic membrane. Acts as a receptor for the complex formed by the signal recognition particle (SRP) and the ribosome-nascent chain (RNC). Interaction with SRP-RNC leads to the transfer of the RNC complex to the Sec translocase for insertion into the membrane, the hydrolysis of GTP by both Ffh and FtsY, and the dissociation of the SRP-FtsY complex into the individual components.</text>
</comment>
<reference evidence="14 15" key="1">
    <citation type="submission" date="2014-07" db="EMBL/GenBank/DDBJ databases">
        <title>Comparative genomic insights into amoeba endosymbionts belonging to the families of Holosporaceae and Candidatus Midichloriaceae within Rickettsiales.</title>
        <authorList>
            <person name="Wang Z."/>
            <person name="Wu M."/>
        </authorList>
    </citation>
    <scope>NUCLEOTIDE SEQUENCE [LARGE SCALE GENOMIC DNA]</scope>
    <source>
        <strain evidence="14">PRA3</strain>
    </source>
</reference>
<dbReference type="EC" id="3.6.5.4" evidence="10"/>
<proteinExistence type="inferred from homology"/>
<dbReference type="InterPro" id="IPR027417">
    <property type="entry name" value="P-loop_NTPase"/>
</dbReference>
<protein>
    <recommendedName>
        <fullName evidence="10">Signal recognition particle receptor FtsY</fullName>
        <shortName evidence="10">SRP receptor</shortName>
        <ecNumber evidence="10">3.6.5.4</ecNumber>
    </recommendedName>
</protein>
<evidence type="ECO:0000256" key="2">
    <source>
        <dbReference type="ARBA" id="ARBA00022475"/>
    </source>
</evidence>